<dbReference type="EMBL" id="LR797181">
    <property type="protein sequence ID" value="CAB4192741.1"/>
    <property type="molecule type" value="Genomic_DNA"/>
</dbReference>
<reference evidence="1" key="1">
    <citation type="submission" date="2020-05" db="EMBL/GenBank/DDBJ databases">
        <authorList>
            <person name="Chiriac C."/>
            <person name="Salcher M."/>
            <person name="Ghai R."/>
            <person name="Kavagutti S V."/>
        </authorList>
    </citation>
    <scope>NUCLEOTIDE SEQUENCE</scope>
</reference>
<gene>
    <name evidence="1" type="ORF">UFOVP1244_77</name>
</gene>
<accession>A0A6J5RGP2</accession>
<protein>
    <submittedName>
        <fullName evidence="1">Uncharacterized protein</fullName>
    </submittedName>
</protein>
<sequence length="73" mass="8221">MNGELPEIYLGNGIMISVDSDDEIFLRNMLDDLPCIRMETKTVREFIYFLTERMPWLGHDGAEGSVGTAPSVL</sequence>
<proteinExistence type="predicted"/>
<name>A0A6J5RGP2_9CAUD</name>
<evidence type="ECO:0000313" key="1">
    <source>
        <dbReference type="EMBL" id="CAB4192741.1"/>
    </source>
</evidence>
<organism evidence="1">
    <name type="scientific">uncultured Caudovirales phage</name>
    <dbReference type="NCBI Taxonomy" id="2100421"/>
    <lineage>
        <taxon>Viruses</taxon>
        <taxon>Duplodnaviria</taxon>
        <taxon>Heunggongvirae</taxon>
        <taxon>Uroviricota</taxon>
        <taxon>Caudoviricetes</taxon>
        <taxon>Peduoviridae</taxon>
        <taxon>Maltschvirus</taxon>
        <taxon>Maltschvirus maltsch</taxon>
    </lineage>
</organism>